<dbReference type="InterPro" id="IPR050295">
    <property type="entry name" value="Plant_2OG-oxidoreductases"/>
</dbReference>
<accession>A0AAV8DAM8</accession>
<evidence type="ECO:0000256" key="3">
    <source>
        <dbReference type="RuleBase" id="RU003682"/>
    </source>
</evidence>
<evidence type="ECO:0000256" key="1">
    <source>
        <dbReference type="ARBA" id="ARBA00022723"/>
    </source>
</evidence>
<gene>
    <name evidence="5" type="ORF">LUZ62_075280</name>
</gene>
<dbReference type="GO" id="GO:0046872">
    <property type="term" value="F:metal ion binding"/>
    <property type="evidence" value="ECO:0007669"/>
    <property type="project" value="UniProtKB-KW"/>
</dbReference>
<dbReference type="PANTHER" id="PTHR47991">
    <property type="entry name" value="OXOGLUTARATE/IRON-DEPENDENT DIOXYGENASE"/>
    <property type="match status" value="1"/>
</dbReference>
<dbReference type="EMBL" id="JAMFTS010000004">
    <property type="protein sequence ID" value="KAJ4764905.1"/>
    <property type="molecule type" value="Genomic_DNA"/>
</dbReference>
<dbReference type="AlphaFoldDB" id="A0AAV8DAM8"/>
<keyword evidence="3" id="KW-0560">Oxidoreductase</keyword>
<keyword evidence="1 3" id="KW-0479">Metal-binding</keyword>
<sequence>MKIDSPTWVDVLYQNIWPPHIVNYNNWPQNPPEYRKANDEYCKYLVPLVDRLFEYLSTGLDLEKNVLKEALGGENMTMLLKINYYPPCPRPDLALGVAPHTDMCTVTLLVPNDVPGLQILKDDHWIDVKYNPNSIIMNIGDQLEISSNGKYKSVLHRTTVNKDRTRMSWPVFCEPPEDLVIGPLPQLISVENPAKFKSKNYKDYAYCKLNKIPQ</sequence>
<comment type="caution">
    <text evidence="5">The sequence shown here is derived from an EMBL/GenBank/DDBJ whole genome shotgun (WGS) entry which is preliminary data.</text>
</comment>
<dbReference type="InterPro" id="IPR027443">
    <property type="entry name" value="IPNS-like_sf"/>
</dbReference>
<name>A0AAV8DAM8_9POAL</name>
<dbReference type="SUPFAM" id="SSF51197">
    <property type="entry name" value="Clavaminate synthase-like"/>
    <property type="match status" value="1"/>
</dbReference>
<evidence type="ECO:0000313" key="5">
    <source>
        <dbReference type="EMBL" id="KAJ4764905.1"/>
    </source>
</evidence>
<keyword evidence="2 3" id="KW-0408">Iron</keyword>
<reference evidence="5" key="1">
    <citation type="submission" date="2022-08" db="EMBL/GenBank/DDBJ databases">
        <authorList>
            <person name="Marques A."/>
        </authorList>
    </citation>
    <scope>NUCLEOTIDE SEQUENCE</scope>
    <source>
        <strain evidence="5">RhyPub2mFocal</strain>
        <tissue evidence="5">Leaves</tissue>
    </source>
</reference>
<dbReference type="Proteomes" id="UP001140206">
    <property type="component" value="Chromosome 4"/>
</dbReference>
<dbReference type="InterPro" id="IPR005123">
    <property type="entry name" value="Oxoglu/Fe-dep_dioxygenase_dom"/>
</dbReference>
<dbReference type="Pfam" id="PF03171">
    <property type="entry name" value="2OG-FeII_Oxy"/>
    <property type="match status" value="1"/>
</dbReference>
<evidence type="ECO:0000259" key="4">
    <source>
        <dbReference type="PROSITE" id="PS51471"/>
    </source>
</evidence>
<feature type="domain" description="Fe2OG dioxygenase" evidence="4">
    <location>
        <begin position="74"/>
        <end position="175"/>
    </location>
</feature>
<dbReference type="GO" id="GO:0016491">
    <property type="term" value="F:oxidoreductase activity"/>
    <property type="evidence" value="ECO:0007669"/>
    <property type="project" value="UniProtKB-KW"/>
</dbReference>
<keyword evidence="6" id="KW-1185">Reference proteome</keyword>
<protein>
    <submittedName>
        <fullName evidence="5">Flavonol synthase</fullName>
    </submittedName>
</protein>
<evidence type="ECO:0000256" key="2">
    <source>
        <dbReference type="ARBA" id="ARBA00023004"/>
    </source>
</evidence>
<dbReference type="InterPro" id="IPR044861">
    <property type="entry name" value="IPNS-like_FE2OG_OXY"/>
</dbReference>
<dbReference type="Gene3D" id="2.60.120.330">
    <property type="entry name" value="B-lactam Antibiotic, Isopenicillin N Synthase, Chain"/>
    <property type="match status" value="1"/>
</dbReference>
<evidence type="ECO:0000313" key="6">
    <source>
        <dbReference type="Proteomes" id="UP001140206"/>
    </source>
</evidence>
<organism evidence="5 6">
    <name type="scientific">Rhynchospora pubera</name>
    <dbReference type="NCBI Taxonomy" id="906938"/>
    <lineage>
        <taxon>Eukaryota</taxon>
        <taxon>Viridiplantae</taxon>
        <taxon>Streptophyta</taxon>
        <taxon>Embryophyta</taxon>
        <taxon>Tracheophyta</taxon>
        <taxon>Spermatophyta</taxon>
        <taxon>Magnoliopsida</taxon>
        <taxon>Liliopsida</taxon>
        <taxon>Poales</taxon>
        <taxon>Cyperaceae</taxon>
        <taxon>Cyperoideae</taxon>
        <taxon>Rhynchosporeae</taxon>
        <taxon>Rhynchospora</taxon>
    </lineage>
</organism>
<proteinExistence type="inferred from homology"/>
<dbReference type="PROSITE" id="PS51471">
    <property type="entry name" value="FE2OG_OXY"/>
    <property type="match status" value="1"/>
</dbReference>
<comment type="similarity">
    <text evidence="3">Belongs to the iron/ascorbate-dependent oxidoreductase family.</text>
</comment>